<comment type="caution">
    <text evidence="6">The sequence shown here is derived from an EMBL/GenBank/DDBJ whole genome shotgun (WGS) entry which is preliminary data.</text>
</comment>
<dbReference type="PANTHER" id="PTHR45772">
    <property type="entry name" value="CONSERVED COMPONENT OF ABC TRANSPORTER FOR NATURAL AMINO ACIDS-RELATED"/>
    <property type="match status" value="1"/>
</dbReference>
<keyword evidence="1" id="KW-0813">Transport</keyword>
<dbReference type="InterPro" id="IPR003593">
    <property type="entry name" value="AAA+_ATPase"/>
</dbReference>
<sequence length="269" mass="28144">MANPIAPSAPGATAAGLQACGIDVAFAGLRALNAVDLRVPPATIVGLIGPNGAGKTTMVNILTGFQAPSDGEVRLDGKSLAGVSAVDFRRRGIARTFQGGRLFRDLGVLDNLEVTGIGLGLSRRVARVEASQVLEAMGLGALAAQQAGALPYTDERRIAIARAIVGRPRYLLLDEPAAGMSEHEAGELSELIARLVRELGCGVLLIEHNVRMVLDTCSHIVVLDSGQVIESGDPRTVSQSERVRHAYMGTTADVHGGVESVEREREVAA</sequence>
<dbReference type="PROSITE" id="PS50893">
    <property type="entry name" value="ABC_TRANSPORTER_2"/>
    <property type="match status" value="1"/>
</dbReference>
<dbReference type="SMART" id="SM00382">
    <property type="entry name" value="AAA"/>
    <property type="match status" value="1"/>
</dbReference>
<proteinExistence type="predicted"/>
<keyword evidence="3" id="KW-0547">Nucleotide-binding</keyword>
<dbReference type="Gene3D" id="3.40.50.300">
    <property type="entry name" value="P-loop containing nucleotide triphosphate hydrolases"/>
    <property type="match status" value="1"/>
</dbReference>
<evidence type="ECO:0000313" key="6">
    <source>
        <dbReference type="EMBL" id="MEJ8813996.1"/>
    </source>
</evidence>
<keyword evidence="7" id="KW-1185">Reference proteome</keyword>
<organism evidence="6 7">
    <name type="scientific">Variovorax ureilyticus</name>
    <dbReference type="NCBI Taxonomy" id="1836198"/>
    <lineage>
        <taxon>Bacteria</taxon>
        <taxon>Pseudomonadati</taxon>
        <taxon>Pseudomonadota</taxon>
        <taxon>Betaproteobacteria</taxon>
        <taxon>Burkholderiales</taxon>
        <taxon>Comamonadaceae</taxon>
        <taxon>Variovorax</taxon>
    </lineage>
</organism>
<dbReference type="Proteomes" id="UP001365846">
    <property type="component" value="Unassembled WGS sequence"/>
</dbReference>
<gene>
    <name evidence="6" type="ORF">WKW77_23120</name>
</gene>
<dbReference type="InterPro" id="IPR051120">
    <property type="entry name" value="ABC_AA/LPS_Transport"/>
</dbReference>
<dbReference type="RefSeq" id="WP_340359229.1">
    <property type="nucleotide sequence ID" value="NZ_JBBKZU010000011.1"/>
</dbReference>
<keyword evidence="2" id="KW-1003">Cell membrane</keyword>
<dbReference type="SUPFAM" id="SSF52540">
    <property type="entry name" value="P-loop containing nucleoside triphosphate hydrolases"/>
    <property type="match status" value="1"/>
</dbReference>
<dbReference type="InterPro" id="IPR027417">
    <property type="entry name" value="P-loop_NTPase"/>
</dbReference>
<dbReference type="EMBL" id="JBBKZU010000011">
    <property type="protein sequence ID" value="MEJ8813996.1"/>
    <property type="molecule type" value="Genomic_DNA"/>
</dbReference>
<protein>
    <submittedName>
        <fullName evidence="6">ATP-binding cassette domain-containing protein</fullName>
    </submittedName>
</protein>
<keyword evidence="4 6" id="KW-0067">ATP-binding</keyword>
<dbReference type="InterPro" id="IPR003439">
    <property type="entry name" value="ABC_transporter-like_ATP-bd"/>
</dbReference>
<evidence type="ECO:0000256" key="4">
    <source>
        <dbReference type="ARBA" id="ARBA00022840"/>
    </source>
</evidence>
<reference evidence="6 7" key="1">
    <citation type="submission" date="2024-03" db="EMBL/GenBank/DDBJ databases">
        <title>Novel species of the genus Variovorax.</title>
        <authorList>
            <person name="Liu Q."/>
            <person name="Xin Y.-H."/>
        </authorList>
    </citation>
    <scope>NUCLEOTIDE SEQUENCE [LARGE SCALE GENOMIC DNA]</scope>
    <source>
        <strain evidence="6 7">KACC 18899</strain>
    </source>
</reference>
<evidence type="ECO:0000256" key="2">
    <source>
        <dbReference type="ARBA" id="ARBA00022475"/>
    </source>
</evidence>
<dbReference type="GO" id="GO:0005524">
    <property type="term" value="F:ATP binding"/>
    <property type="evidence" value="ECO:0007669"/>
    <property type="project" value="UniProtKB-KW"/>
</dbReference>
<name>A0ABU8VK57_9BURK</name>
<dbReference type="PANTHER" id="PTHR45772:SF7">
    <property type="entry name" value="AMINO ACID ABC TRANSPORTER ATP-BINDING PROTEIN"/>
    <property type="match status" value="1"/>
</dbReference>
<feature type="domain" description="ABC transporter" evidence="5">
    <location>
        <begin position="17"/>
        <end position="250"/>
    </location>
</feature>
<evidence type="ECO:0000256" key="3">
    <source>
        <dbReference type="ARBA" id="ARBA00022741"/>
    </source>
</evidence>
<accession>A0ABU8VK57</accession>
<keyword evidence="2" id="KW-0472">Membrane</keyword>
<evidence type="ECO:0000259" key="5">
    <source>
        <dbReference type="PROSITE" id="PS50893"/>
    </source>
</evidence>
<dbReference type="Pfam" id="PF00005">
    <property type="entry name" value="ABC_tran"/>
    <property type="match status" value="1"/>
</dbReference>
<evidence type="ECO:0000256" key="1">
    <source>
        <dbReference type="ARBA" id="ARBA00022448"/>
    </source>
</evidence>
<evidence type="ECO:0000313" key="7">
    <source>
        <dbReference type="Proteomes" id="UP001365846"/>
    </source>
</evidence>